<comment type="caution">
    <text evidence="2">The sequence shown here is derived from an EMBL/GenBank/DDBJ whole genome shotgun (WGS) entry which is preliminary data.</text>
</comment>
<name>A0A2M6XDY0_9BACT</name>
<accession>A0A2M6XDY0</accession>
<gene>
    <name evidence="2" type="ORF">COT44_01160</name>
</gene>
<organism evidence="2 3">
    <name type="scientific">Candidatus Shapirobacteria bacterium CG08_land_8_20_14_0_20_39_18</name>
    <dbReference type="NCBI Taxonomy" id="1974883"/>
    <lineage>
        <taxon>Bacteria</taxon>
        <taxon>Candidatus Shapironibacteriota</taxon>
    </lineage>
</organism>
<sequence>MQYLIIASLITAIGFFLNQLATPNNVGKQSSFNNGYSINITPTKETTRVTPTTNPDPIITCNIHTNCGGGSKQLKKSVCDNMTCCNFDPKCGGSQFVAKAQCNNSYCCFLKDGTAKLLSSKNACDNYYTNVDTGSGTNNPILVLSVIPAMEPLTLIKLIKIPVILCNRGQRVRVLLQMLLKKCKIFRIQITLILKQLLSTELST</sequence>
<evidence type="ECO:0000313" key="3">
    <source>
        <dbReference type="Proteomes" id="UP000228996"/>
    </source>
</evidence>
<proteinExistence type="predicted"/>
<protein>
    <submittedName>
        <fullName evidence="2">Uncharacterized protein</fullName>
    </submittedName>
</protein>
<keyword evidence="1" id="KW-0732">Signal</keyword>
<dbReference type="EMBL" id="PEYO01000005">
    <property type="protein sequence ID" value="PIU03875.1"/>
    <property type="molecule type" value="Genomic_DNA"/>
</dbReference>
<feature type="signal peptide" evidence="1">
    <location>
        <begin position="1"/>
        <end position="21"/>
    </location>
</feature>
<dbReference type="AlphaFoldDB" id="A0A2M6XDY0"/>
<reference evidence="3" key="1">
    <citation type="submission" date="2017-09" db="EMBL/GenBank/DDBJ databases">
        <title>Depth-based differentiation of microbial function through sediment-hosted aquifers and enrichment of novel symbionts in the deep terrestrial subsurface.</title>
        <authorList>
            <person name="Probst A.J."/>
            <person name="Ladd B."/>
            <person name="Jarett J.K."/>
            <person name="Geller-Mcgrath D.E."/>
            <person name="Sieber C.M.K."/>
            <person name="Emerson J.B."/>
            <person name="Anantharaman K."/>
            <person name="Thomas B.C."/>
            <person name="Malmstrom R."/>
            <person name="Stieglmeier M."/>
            <person name="Klingl A."/>
            <person name="Woyke T."/>
            <person name="Ryan C.M."/>
            <person name="Banfield J.F."/>
        </authorList>
    </citation>
    <scope>NUCLEOTIDE SEQUENCE [LARGE SCALE GENOMIC DNA]</scope>
</reference>
<evidence type="ECO:0000256" key="1">
    <source>
        <dbReference type="SAM" id="SignalP"/>
    </source>
</evidence>
<evidence type="ECO:0000313" key="2">
    <source>
        <dbReference type="EMBL" id="PIU03875.1"/>
    </source>
</evidence>
<feature type="chain" id="PRO_5014805250" evidence="1">
    <location>
        <begin position="22"/>
        <end position="204"/>
    </location>
</feature>
<dbReference type="Proteomes" id="UP000228996">
    <property type="component" value="Unassembled WGS sequence"/>
</dbReference>